<dbReference type="Gene3D" id="3.50.50.60">
    <property type="entry name" value="FAD/NAD(P)-binding domain"/>
    <property type="match status" value="3"/>
</dbReference>
<evidence type="ECO:0000256" key="12">
    <source>
        <dbReference type="ARBA" id="ARBA00049645"/>
    </source>
</evidence>
<dbReference type="GO" id="GO:0016995">
    <property type="term" value="F:cholesterol oxidase activity"/>
    <property type="evidence" value="ECO:0007669"/>
    <property type="project" value="UniProtKB-EC"/>
</dbReference>
<evidence type="ECO:0000256" key="15">
    <source>
        <dbReference type="ARBA" id="ARBA00049778"/>
    </source>
</evidence>
<dbReference type="OrthoDB" id="517968at2"/>
<keyword evidence="4" id="KW-0285">Flavoprotein</keyword>
<dbReference type="InterPro" id="IPR007867">
    <property type="entry name" value="GMC_OxRtase_C"/>
</dbReference>
<dbReference type="Pfam" id="PF05199">
    <property type="entry name" value="GMC_oxred_C"/>
    <property type="match status" value="1"/>
</dbReference>
<dbReference type="InterPro" id="IPR052542">
    <property type="entry name" value="Cholesterol_Oxidase"/>
</dbReference>
<evidence type="ECO:0000259" key="16">
    <source>
        <dbReference type="Pfam" id="PF00732"/>
    </source>
</evidence>
<dbReference type="EMBL" id="FNGF01000002">
    <property type="protein sequence ID" value="SDK93781.1"/>
    <property type="molecule type" value="Genomic_DNA"/>
</dbReference>
<comment type="similarity">
    <text evidence="2">Belongs to the GMC oxidoreductase family.</text>
</comment>
<evidence type="ECO:0000313" key="18">
    <source>
        <dbReference type="EMBL" id="SDK93781.1"/>
    </source>
</evidence>
<dbReference type="Proteomes" id="UP000198662">
    <property type="component" value="Unassembled WGS sequence"/>
</dbReference>
<dbReference type="InterPro" id="IPR036188">
    <property type="entry name" value="FAD/NAD-bd_sf"/>
</dbReference>
<evidence type="ECO:0000256" key="6">
    <source>
        <dbReference type="ARBA" id="ARBA00023002"/>
    </source>
</evidence>
<dbReference type="AlphaFoldDB" id="A0A1G9FZF4"/>
<dbReference type="InterPro" id="IPR000172">
    <property type="entry name" value="GMC_OxRdtase_N"/>
</dbReference>
<keyword evidence="19" id="KW-1185">Reference proteome</keyword>
<proteinExistence type="inferred from homology"/>
<keyword evidence="8" id="KW-1207">Sterol metabolism</keyword>
<dbReference type="EC" id="1.1.3.6" evidence="13"/>
<evidence type="ECO:0000256" key="2">
    <source>
        <dbReference type="ARBA" id="ARBA00010790"/>
    </source>
</evidence>
<evidence type="ECO:0000259" key="17">
    <source>
        <dbReference type="Pfam" id="PF05199"/>
    </source>
</evidence>
<dbReference type="PANTHER" id="PTHR47470">
    <property type="entry name" value="CHOLESTEROL OXIDASE"/>
    <property type="match status" value="1"/>
</dbReference>
<protein>
    <recommendedName>
        <fullName evidence="14">Cholesterol oxidase</fullName>
        <ecNumber evidence="13">1.1.3.6</ecNumber>
        <ecNumber evidence="11">5.3.3.1</ecNumber>
    </recommendedName>
    <alternativeName>
        <fullName evidence="15">Cholesterol isomerase</fullName>
    </alternativeName>
</protein>
<evidence type="ECO:0000256" key="10">
    <source>
        <dbReference type="ARBA" id="ARBA00023235"/>
    </source>
</evidence>
<dbReference type="GO" id="GO:0008203">
    <property type="term" value="P:cholesterol metabolic process"/>
    <property type="evidence" value="ECO:0007669"/>
    <property type="project" value="UniProtKB-KW"/>
</dbReference>
<keyword evidence="5" id="KW-0274">FAD</keyword>
<dbReference type="EC" id="5.3.3.1" evidence="11"/>
<evidence type="ECO:0000256" key="9">
    <source>
        <dbReference type="ARBA" id="ARBA00023221"/>
    </source>
</evidence>
<evidence type="ECO:0000256" key="13">
    <source>
        <dbReference type="ARBA" id="ARBA00049723"/>
    </source>
</evidence>
<evidence type="ECO:0000256" key="7">
    <source>
        <dbReference type="ARBA" id="ARBA00023098"/>
    </source>
</evidence>
<evidence type="ECO:0000256" key="11">
    <source>
        <dbReference type="ARBA" id="ARBA00038856"/>
    </source>
</evidence>
<comment type="pathway">
    <text evidence="12">Steroid metabolism; cholesterol degradation.</text>
</comment>
<feature type="domain" description="Glucose-methanol-choline oxidoreductase C-terminal" evidence="17">
    <location>
        <begin position="438"/>
        <end position="493"/>
    </location>
</feature>
<keyword evidence="3" id="KW-0153">Cholesterol metabolism</keyword>
<accession>A0A1G9FZF4</accession>
<feature type="domain" description="Glucose-methanol-choline oxidoreductase N-terminal" evidence="16">
    <location>
        <begin position="71"/>
        <end position="271"/>
    </location>
</feature>
<comment type="cofactor">
    <cofactor evidence="1">
        <name>FAD</name>
        <dbReference type="ChEBI" id="CHEBI:57692"/>
    </cofactor>
</comment>
<dbReference type="Pfam" id="PF00732">
    <property type="entry name" value="GMC_oxred_N"/>
    <property type="match status" value="1"/>
</dbReference>
<keyword evidence="7" id="KW-0443">Lipid metabolism</keyword>
<gene>
    <name evidence="18" type="ORF">SAMN05216298_2124</name>
</gene>
<dbReference type="RefSeq" id="WP_091047357.1">
    <property type="nucleotide sequence ID" value="NZ_FNGF01000002.1"/>
</dbReference>
<dbReference type="SUPFAM" id="SSF51905">
    <property type="entry name" value="FAD/NAD(P)-binding domain"/>
    <property type="match status" value="1"/>
</dbReference>
<evidence type="ECO:0000256" key="14">
    <source>
        <dbReference type="ARBA" id="ARBA00049744"/>
    </source>
</evidence>
<keyword evidence="10" id="KW-0413">Isomerase</keyword>
<keyword evidence="6" id="KW-0560">Oxidoreductase</keyword>
<evidence type="ECO:0000256" key="3">
    <source>
        <dbReference type="ARBA" id="ARBA00022548"/>
    </source>
</evidence>
<reference evidence="19" key="1">
    <citation type="submission" date="2016-10" db="EMBL/GenBank/DDBJ databases">
        <authorList>
            <person name="Varghese N."/>
            <person name="Submissions S."/>
        </authorList>
    </citation>
    <scope>NUCLEOTIDE SEQUENCE [LARGE SCALE GENOMIC DNA]</scope>
    <source>
        <strain evidence="19">CGMCC 4.3147</strain>
    </source>
</reference>
<sequence length="728" mass="78633">MSELFDADAIVVGSGFGGAVAAARLAQAGFTVIVLERGRRWRSGTFPRRPDLEDGWLWDVDRGLYDIRWLGTMASVQAAGWGGGSLAYANVFARPFAGAMDDRWPVGLHRDRLDPYYDLAAHMLEAGPVQGDPGTGRLPARTELVEGMVRGMAMAEATVRPNLAVTFGDPDAWRPNRHGVPQRGCAFTGECVIGCNRDAKNSLDRNYLAVAEREGARAVTGAEVRRIEPRDGGYAVTTATPGDPKAPLREWTAPRVVLAAGAVATNELLLRARDVHGTLPGVSPLLGTGFSGNGDFLTLAELREGGQDMATGPTITTSTVLDVPEGRRSVWYQVQDGAIPPQVTAMLDAVLPGRRLRERRRRRRPADPGRTFAVLGMGRDSADGVLSLDDRGRAALAWRNRWQAELYRSQLRLSPLLGRLLNARLYQPVTWSLLRRTVTVHPLGGVRPGPDAATGVVDDAGEVHGHPGLYVMDGSVLPAATGVNPSATILAVAERSIEAVIRRAGRDGWRAPEWADVEPATVPEDAAFAYMAERHATTSGDGVVFRERMATPRRARRRTVLSLTAEIPSMDRFLADPLHALRMRGTIEVAGLASATAIEGSLSLFPAGRNVAMAYEMRFDDDSGRPWVLTGVKTTRSRRPLALLTGLTSLRTEIAPVGAGPEAAQRFTVHIGPIDLLRLGASISGRGFTRARRIRAAARFASFFARAALRRNEHGRNAEVPARETGVV</sequence>
<dbReference type="GO" id="GO:0004769">
    <property type="term" value="F:steroid Delta-isomerase activity"/>
    <property type="evidence" value="ECO:0007669"/>
    <property type="project" value="UniProtKB-EC"/>
</dbReference>
<evidence type="ECO:0000256" key="1">
    <source>
        <dbReference type="ARBA" id="ARBA00001974"/>
    </source>
</evidence>
<keyword evidence="9" id="KW-0753">Steroid metabolism</keyword>
<dbReference type="GO" id="GO:0050660">
    <property type="term" value="F:flavin adenine dinucleotide binding"/>
    <property type="evidence" value="ECO:0007669"/>
    <property type="project" value="InterPro"/>
</dbReference>
<evidence type="ECO:0000256" key="8">
    <source>
        <dbReference type="ARBA" id="ARBA00023166"/>
    </source>
</evidence>
<evidence type="ECO:0000256" key="5">
    <source>
        <dbReference type="ARBA" id="ARBA00022827"/>
    </source>
</evidence>
<dbReference type="PANTHER" id="PTHR47470:SF1">
    <property type="entry name" value="FAD-DEPENDENT OXIDOREDUCTASE 2 FAD BINDING DOMAIN-CONTAINING PROTEIN"/>
    <property type="match status" value="1"/>
</dbReference>
<evidence type="ECO:0000313" key="19">
    <source>
        <dbReference type="Proteomes" id="UP000198662"/>
    </source>
</evidence>
<organism evidence="18 19">
    <name type="scientific">Glycomyces sambucus</name>
    <dbReference type="NCBI Taxonomy" id="380244"/>
    <lineage>
        <taxon>Bacteria</taxon>
        <taxon>Bacillati</taxon>
        <taxon>Actinomycetota</taxon>
        <taxon>Actinomycetes</taxon>
        <taxon>Glycomycetales</taxon>
        <taxon>Glycomycetaceae</taxon>
        <taxon>Glycomyces</taxon>
    </lineage>
</organism>
<dbReference type="STRING" id="380244.SAMN05216298_2124"/>
<dbReference type="Pfam" id="PF13450">
    <property type="entry name" value="NAD_binding_8"/>
    <property type="match status" value="1"/>
</dbReference>
<evidence type="ECO:0000256" key="4">
    <source>
        <dbReference type="ARBA" id="ARBA00022630"/>
    </source>
</evidence>
<name>A0A1G9FZF4_9ACTN</name>